<dbReference type="Gene3D" id="1.25.40.20">
    <property type="entry name" value="Ankyrin repeat-containing domain"/>
    <property type="match status" value="1"/>
</dbReference>
<dbReference type="AlphaFoldDB" id="A0A0E9NRI9"/>
<dbReference type="Proteomes" id="UP000033140">
    <property type="component" value="Unassembled WGS sequence"/>
</dbReference>
<dbReference type="GO" id="GO:0006629">
    <property type="term" value="P:lipid metabolic process"/>
    <property type="evidence" value="ECO:0007669"/>
    <property type="project" value="InterPro"/>
</dbReference>
<dbReference type="Pfam" id="PF00023">
    <property type="entry name" value="Ank"/>
    <property type="match status" value="1"/>
</dbReference>
<feature type="domain" description="GP-PDE" evidence="5">
    <location>
        <begin position="789"/>
        <end position="1090"/>
    </location>
</feature>
<evidence type="ECO:0000313" key="6">
    <source>
        <dbReference type="EMBL" id="GAO52306.1"/>
    </source>
</evidence>
<dbReference type="InterPro" id="IPR057506">
    <property type="entry name" value="C2_GPCPD1"/>
</dbReference>
<evidence type="ECO:0000256" key="1">
    <source>
        <dbReference type="ARBA" id="ARBA00022737"/>
    </source>
</evidence>
<dbReference type="PROSITE" id="PS51704">
    <property type="entry name" value="GP_PDE"/>
    <property type="match status" value="1"/>
</dbReference>
<evidence type="ECO:0000313" key="7">
    <source>
        <dbReference type="Proteomes" id="UP000033140"/>
    </source>
</evidence>
<keyword evidence="1" id="KW-0677">Repeat</keyword>
<dbReference type="PRINTS" id="PR01415">
    <property type="entry name" value="ANKYRIN"/>
</dbReference>
<evidence type="ECO:0000256" key="2">
    <source>
        <dbReference type="ARBA" id="ARBA00023043"/>
    </source>
</evidence>
<dbReference type="EMBL" id="BACD03000065">
    <property type="protein sequence ID" value="GAO52306.1"/>
    <property type="molecule type" value="Genomic_DNA"/>
</dbReference>
<dbReference type="InterPro" id="IPR017946">
    <property type="entry name" value="PLC-like_Pdiesterase_TIM-brl"/>
</dbReference>
<dbReference type="Pfam" id="PF25329">
    <property type="entry name" value="C2_GDE1"/>
    <property type="match status" value="1"/>
</dbReference>
<dbReference type="Pfam" id="PF03105">
    <property type="entry name" value="SPX"/>
    <property type="match status" value="2"/>
</dbReference>
<feature type="repeat" description="ANK" evidence="3">
    <location>
        <begin position="403"/>
        <end position="435"/>
    </location>
</feature>
<dbReference type="InterPro" id="IPR030395">
    <property type="entry name" value="GP_PDE_dom"/>
</dbReference>
<keyword evidence="7" id="KW-1185">Reference proteome</keyword>
<dbReference type="PROSITE" id="PS50088">
    <property type="entry name" value="ANK_REPEAT"/>
    <property type="match status" value="2"/>
</dbReference>
<evidence type="ECO:0000256" key="3">
    <source>
        <dbReference type="PROSITE-ProRule" id="PRU00023"/>
    </source>
</evidence>
<dbReference type="PANTHER" id="PTHR24198">
    <property type="entry name" value="ANKYRIN REPEAT AND PROTEIN KINASE DOMAIN-CONTAINING PROTEIN"/>
    <property type="match status" value="1"/>
</dbReference>
<gene>
    <name evidence="6" type="ORF">G7K_6385-t1</name>
</gene>
<dbReference type="SUPFAM" id="SSF51695">
    <property type="entry name" value="PLC-like phosphodiesterases"/>
    <property type="match status" value="1"/>
</dbReference>
<feature type="repeat" description="ANK" evidence="3">
    <location>
        <begin position="538"/>
        <end position="570"/>
    </location>
</feature>
<dbReference type="Pfam" id="PF12796">
    <property type="entry name" value="Ank_2"/>
    <property type="match status" value="2"/>
</dbReference>
<dbReference type="SMART" id="SM00248">
    <property type="entry name" value="ANK"/>
    <property type="match status" value="7"/>
</dbReference>
<dbReference type="STRING" id="698492.A0A0E9NRI9"/>
<dbReference type="InterPro" id="IPR036770">
    <property type="entry name" value="Ankyrin_rpt-contain_sf"/>
</dbReference>
<comment type="caution">
    <text evidence="6">The sequence shown here is derived from an EMBL/GenBank/DDBJ whole genome shotgun (WGS) entry which is preliminary data.</text>
</comment>
<keyword evidence="2 3" id="KW-0040">ANK repeat</keyword>
<protein>
    <recommendedName>
        <fullName evidence="8">SPX domain-containing protein</fullName>
    </recommendedName>
</protein>
<evidence type="ECO:0000259" key="4">
    <source>
        <dbReference type="PROSITE" id="PS51382"/>
    </source>
</evidence>
<evidence type="ECO:0008006" key="8">
    <source>
        <dbReference type="Google" id="ProtNLM"/>
    </source>
</evidence>
<reference evidence="6 7" key="3">
    <citation type="journal article" date="2015" name="Genome Announc.">
        <title>Draft Genome Sequence of the Archiascomycetous Yeast Saitoella complicata.</title>
        <authorList>
            <person name="Yamauchi K."/>
            <person name="Kondo S."/>
            <person name="Hamamoto M."/>
            <person name="Takahashi Y."/>
            <person name="Ogura Y."/>
            <person name="Hayashi T."/>
            <person name="Nishida H."/>
        </authorList>
    </citation>
    <scope>NUCLEOTIDE SEQUENCE [LARGE SCALE GENOMIC DNA]</scope>
    <source>
        <strain evidence="6 7">NRRL Y-17804</strain>
    </source>
</reference>
<dbReference type="SUPFAM" id="SSF48403">
    <property type="entry name" value="Ankyrin repeat"/>
    <property type="match status" value="1"/>
</dbReference>
<dbReference type="OMA" id="LCTALNW"/>
<organism evidence="6 7">
    <name type="scientific">Saitoella complicata (strain BCRC 22490 / CBS 7301 / JCM 7358 / NBRC 10748 / NRRL Y-17804)</name>
    <dbReference type="NCBI Taxonomy" id="698492"/>
    <lineage>
        <taxon>Eukaryota</taxon>
        <taxon>Fungi</taxon>
        <taxon>Dikarya</taxon>
        <taxon>Ascomycota</taxon>
        <taxon>Taphrinomycotina</taxon>
        <taxon>Taphrinomycotina incertae sedis</taxon>
        <taxon>Saitoella</taxon>
    </lineage>
</organism>
<dbReference type="InterPro" id="IPR004331">
    <property type="entry name" value="SPX_dom"/>
</dbReference>
<evidence type="ECO:0000259" key="5">
    <source>
        <dbReference type="PROSITE" id="PS51704"/>
    </source>
</evidence>
<name>A0A0E9NRI9_SAICN</name>
<dbReference type="GO" id="GO:0008081">
    <property type="term" value="F:phosphoric diester hydrolase activity"/>
    <property type="evidence" value="ECO:0007669"/>
    <property type="project" value="InterPro"/>
</dbReference>
<dbReference type="PROSITE" id="PS50297">
    <property type="entry name" value="ANK_REP_REGION"/>
    <property type="match status" value="2"/>
</dbReference>
<accession>A0A0E9NRI9</accession>
<dbReference type="CDD" id="cd14483">
    <property type="entry name" value="SPX_PHO81_NUC-2_like"/>
    <property type="match status" value="1"/>
</dbReference>
<dbReference type="Pfam" id="PF03009">
    <property type="entry name" value="GDPD"/>
    <property type="match status" value="1"/>
</dbReference>
<dbReference type="PROSITE" id="PS51382">
    <property type="entry name" value="SPX"/>
    <property type="match status" value="1"/>
</dbReference>
<dbReference type="Gene3D" id="3.20.20.190">
    <property type="entry name" value="Phosphatidylinositol (PI) phosphodiesterase"/>
    <property type="match status" value="1"/>
</dbReference>
<dbReference type="PANTHER" id="PTHR24198:SF165">
    <property type="entry name" value="ANKYRIN REPEAT-CONTAINING PROTEIN-RELATED"/>
    <property type="match status" value="1"/>
</dbReference>
<reference evidence="6 7" key="2">
    <citation type="journal article" date="2014" name="J. Gen. Appl. Microbiol.">
        <title>The early diverging ascomycetous budding yeast Saitoella complicata has three histone deacetylases belonging to the Clr6, Hos2, and Rpd3 lineages.</title>
        <authorList>
            <person name="Nishida H."/>
            <person name="Matsumoto T."/>
            <person name="Kondo S."/>
            <person name="Hamamoto M."/>
            <person name="Yoshikawa H."/>
        </authorList>
    </citation>
    <scope>NUCLEOTIDE SEQUENCE [LARGE SCALE GENOMIC DNA]</scope>
    <source>
        <strain evidence="6 7">NRRL Y-17804</strain>
    </source>
</reference>
<reference evidence="6 7" key="1">
    <citation type="journal article" date="2011" name="J. Gen. Appl. Microbiol.">
        <title>Draft genome sequencing of the enigmatic yeast Saitoella complicata.</title>
        <authorList>
            <person name="Nishida H."/>
            <person name="Hamamoto M."/>
            <person name="Sugiyama J."/>
        </authorList>
    </citation>
    <scope>NUCLEOTIDE SEQUENCE [LARGE SCALE GENOMIC DNA]</scope>
    <source>
        <strain evidence="6 7">NRRL Y-17804</strain>
    </source>
</reference>
<feature type="domain" description="SPX" evidence="4">
    <location>
        <begin position="99"/>
        <end position="246"/>
    </location>
</feature>
<sequence>MYDLNCPLVVVLMYVGRSRGQRNNGIVLAQRGEALETWRDREEKWSDPPSELLYQLIQPPIDKTAVGDKRAAIPLRLEHTGAFIRDLSVPLLASRLGTWKFGKSLVRQQIPEYAANYINYKALKKIIKSLEDSSGPTSLQENKGTFFFKLERELEKVNAFYLQKEADLRLRLQTLLDKKRQVLSSDPTATATANSSLYALQEGFQAFDRDLTKLQQFVELNATGFSKALKKWDKRSKSHTKELYLSSQVDVQPCFDREVITGLADEASASILELERWAGAQGEKIDLEALRSPGRIDLEAETVNAINAGDSRACSELVPKLEASTPDAVTSAFLRAIMSAPDEALLLILVQSPVFDVSRRDEITERGVLHEICATGREQCLQHLLQHRIPQLSPELVKQKDIYGRTPLHYAAMRGHGECVRALLTQEGVVQALNGLDHDHFSALVYAVQNGHEKCARLIVKKEGIVINPENPESEYAPLSLACAYGHLNIAVLLLEHGAVSAPNSEGLYPIHLAARAGHMGFAKIFGNENLDIKDKFQNWTPVFHAASEGHESVLKELLQLGARVDIKDESGLEAAYHAAWEGHLGCMRMLLDVRGSAPLGMVPRAMGTPSPMGRLGAVDLEVMESIPSLELPPPVIPFRKYGHNYLDNKTLVRVTLGHGRKLNGQQAAVELFSKEAPGQMSSVVSARLVVRSTTDIFVLPHTFVLPLADETQGMEFQVDDVETFSLAFEIFPTFGSKIIGKGVALAPLLNQDKTLVVALMDPQLRIIGRVSFEVDVVQPFVKSGNQKPRVVETYWKSTVNTQPSVPEKKGPLTAQTTTSSSLRGDNLCIDVAVTRDRVAVVHPRSQKIMVQGLQLKVQGVDWVHFKTFTGADSPELLSRLRSAANAVEAAQLLSGGYSASLRDFLEALPVDIGINMEIQPQERDVNIYVDAVLRDVFLHAENTKAAGDNTMEDQRPSTRQIMFSSCEPLVCTALNWKQPNYPLFFITRCCDRRMCLPAKYRQCGSIKDGVKFAKSNNLLGIIVDGEILTKVPPLVQSIKEAGLMLGATVDSQASVQDLETKADCVIGEVGSISSICRFSDNSEEYFDGI</sequence>
<dbReference type="InterPro" id="IPR002110">
    <property type="entry name" value="Ankyrin_rpt"/>
</dbReference>
<proteinExistence type="predicted"/>